<keyword evidence="3" id="KW-0238">DNA-binding</keyword>
<dbReference type="Gene3D" id="3.10.260.10">
    <property type="entry name" value="Transcription regulator HTH, APSES-type DNA-binding domain"/>
    <property type="match status" value="1"/>
</dbReference>
<dbReference type="EMBL" id="KE145357">
    <property type="protein sequence ID" value="EPE33664.1"/>
    <property type="molecule type" value="Genomic_DNA"/>
</dbReference>
<dbReference type="AlphaFoldDB" id="S3D961"/>
<dbReference type="eggNOG" id="ENOG502S1IW">
    <property type="taxonomic scope" value="Eukaryota"/>
</dbReference>
<dbReference type="GO" id="GO:0033309">
    <property type="term" value="C:SBF transcription complex"/>
    <property type="evidence" value="ECO:0007669"/>
    <property type="project" value="TreeGrafter"/>
</dbReference>
<gene>
    <name evidence="3" type="ORF">GLAREA_06677</name>
</gene>
<dbReference type="HOGENOM" id="CLU_027582_3_0_1"/>
<feature type="region of interest" description="Disordered" evidence="1">
    <location>
        <begin position="296"/>
        <end position="323"/>
    </location>
</feature>
<dbReference type="GeneID" id="19465730"/>
<keyword evidence="4" id="KW-1185">Reference proteome</keyword>
<dbReference type="Proteomes" id="UP000016922">
    <property type="component" value="Unassembled WGS sequence"/>
</dbReference>
<dbReference type="KEGG" id="glz:GLAREA_06677"/>
<protein>
    <submittedName>
        <fullName evidence="3">DNA-binding of Mlu1-box binding protein MBP1</fullName>
    </submittedName>
</protein>
<name>S3D961_GLAL2</name>
<evidence type="ECO:0000259" key="2">
    <source>
        <dbReference type="PROSITE" id="PS51299"/>
    </source>
</evidence>
<dbReference type="PROSITE" id="PS51299">
    <property type="entry name" value="HTH_APSES"/>
    <property type="match status" value="1"/>
</dbReference>
<reference evidence="3 4" key="1">
    <citation type="journal article" date="2013" name="BMC Genomics">
        <title>Genomics-driven discovery of the pneumocandin biosynthetic gene cluster in the fungus Glarea lozoyensis.</title>
        <authorList>
            <person name="Chen L."/>
            <person name="Yue Q."/>
            <person name="Zhang X."/>
            <person name="Xiang M."/>
            <person name="Wang C."/>
            <person name="Li S."/>
            <person name="Che Y."/>
            <person name="Ortiz-Lopez F.J."/>
            <person name="Bills G.F."/>
            <person name="Liu X."/>
            <person name="An Z."/>
        </authorList>
    </citation>
    <scope>NUCLEOTIDE SEQUENCE [LARGE SCALE GENOMIC DNA]</scope>
    <source>
        <strain evidence="4">ATCC 20868 / MF5171</strain>
    </source>
</reference>
<dbReference type="GO" id="GO:0000981">
    <property type="term" value="F:DNA-binding transcription factor activity, RNA polymerase II-specific"/>
    <property type="evidence" value="ECO:0007669"/>
    <property type="project" value="UniProtKB-ARBA"/>
</dbReference>
<dbReference type="RefSeq" id="XP_008078816.1">
    <property type="nucleotide sequence ID" value="XM_008080625.1"/>
</dbReference>
<evidence type="ECO:0000313" key="3">
    <source>
        <dbReference type="EMBL" id="EPE33664.1"/>
    </source>
</evidence>
<dbReference type="InterPro" id="IPR036887">
    <property type="entry name" value="HTH_APSES_sf"/>
</dbReference>
<feature type="region of interest" description="Disordered" evidence="1">
    <location>
        <begin position="15"/>
        <end position="46"/>
    </location>
</feature>
<dbReference type="GO" id="GO:0030907">
    <property type="term" value="C:MBF transcription complex"/>
    <property type="evidence" value="ECO:0007669"/>
    <property type="project" value="TreeGrafter"/>
</dbReference>
<dbReference type="SUPFAM" id="SSF54616">
    <property type="entry name" value="DNA-binding domain of Mlu1-box binding protein MBP1"/>
    <property type="match status" value="1"/>
</dbReference>
<feature type="domain" description="HTH APSES-type" evidence="2">
    <location>
        <begin position="108"/>
        <end position="226"/>
    </location>
</feature>
<dbReference type="GO" id="GO:0003677">
    <property type="term" value="F:DNA binding"/>
    <property type="evidence" value="ECO:0007669"/>
    <property type="project" value="UniProtKB-KW"/>
</dbReference>
<organism evidence="3 4">
    <name type="scientific">Glarea lozoyensis (strain ATCC 20868 / MF5171)</name>
    <dbReference type="NCBI Taxonomy" id="1116229"/>
    <lineage>
        <taxon>Eukaryota</taxon>
        <taxon>Fungi</taxon>
        <taxon>Dikarya</taxon>
        <taxon>Ascomycota</taxon>
        <taxon>Pezizomycotina</taxon>
        <taxon>Leotiomycetes</taxon>
        <taxon>Helotiales</taxon>
        <taxon>Helotiaceae</taxon>
        <taxon>Glarea</taxon>
    </lineage>
</organism>
<dbReference type="InterPro" id="IPR003163">
    <property type="entry name" value="Tscrpt_reg_HTH_APSES-type"/>
</dbReference>
<evidence type="ECO:0000256" key="1">
    <source>
        <dbReference type="SAM" id="MobiDB-lite"/>
    </source>
</evidence>
<dbReference type="OrthoDB" id="5562739at2759"/>
<sequence length="486" mass="53778">MFSVASLLNPINSETQNIRLPSSPSPSFLTSSSTRGSPDISAQSTIRKPKMTKDGAIFAKGTIKGEINFPPFQNLDRAAMAEIEKFRIYPMGTIEKFCRHIPYNSEKKSFLEKTGRESIEVFQYTFKLPGDEKEYTVMWDYNIGLVRITPFFKCLKYSKTTPAKMLNSNPGLKEITNSITGGALAAQGYWMPYSAALAVCATFCSTIAGALIPLFGPSFPSLCVPEEAPEYKRMIIDPVIVVQATAEAESYRVRTTMMTPKSVRSSYSPEQRILGPVSMHATPPRNNLERRLRLKRTFGGDSPYGTPTDTDVDGNASETSSGDGYYCSPVTPVSANSLHMPQTWQSNNLLSQPANSSIHLHQPLKRAPGPDPNLSVIPRSARMIDLQMSNLSAIKRCVEEVDADDEMEPYEVVSPKKDKIDRDRCAASNAVLSSMFDGGGVEQNAALLLMKLNMKDGESANERFPKVEQCSTFDQPRIKRRRATSM</sequence>
<accession>S3D961</accession>
<proteinExistence type="predicted"/>
<feature type="compositionally biased region" description="Low complexity" evidence="1">
    <location>
        <begin position="19"/>
        <end position="38"/>
    </location>
</feature>
<dbReference type="InterPro" id="IPR051642">
    <property type="entry name" value="SWI6-like"/>
</dbReference>
<evidence type="ECO:0000313" key="4">
    <source>
        <dbReference type="Proteomes" id="UP000016922"/>
    </source>
</evidence>
<dbReference type="PANTHER" id="PTHR43828">
    <property type="entry name" value="ASPARAGINASE"/>
    <property type="match status" value="1"/>
</dbReference>
<dbReference type="PANTHER" id="PTHR43828:SF5">
    <property type="entry name" value="TRANSCRIPTIONAL REPRESSOR XBP1"/>
    <property type="match status" value="1"/>
</dbReference>